<dbReference type="Pfam" id="PF01223">
    <property type="entry name" value="Endonuclease_NS"/>
    <property type="match status" value="1"/>
</dbReference>
<dbReference type="Gene3D" id="3.40.570.10">
    <property type="entry name" value="Extracellular Endonuclease, subunit A"/>
    <property type="match status" value="1"/>
</dbReference>
<keyword evidence="4" id="KW-1185">Reference proteome</keyword>
<proteinExistence type="predicted"/>
<evidence type="ECO:0000259" key="1">
    <source>
        <dbReference type="SMART" id="SM00477"/>
    </source>
</evidence>
<protein>
    <submittedName>
        <fullName evidence="3">Uncharacterized protein</fullName>
    </submittedName>
</protein>
<feature type="non-terminal residue" evidence="3">
    <location>
        <position position="1"/>
    </location>
</feature>
<accession>A0ABD0MQE7</accession>
<dbReference type="PANTHER" id="PTHR21472:SF21">
    <property type="entry name" value="ENDONUCLEASE DOMAIN-CONTAINING 1 PROTEIN-LIKE-RELATED"/>
    <property type="match status" value="1"/>
</dbReference>
<dbReference type="InterPro" id="IPR020821">
    <property type="entry name" value="ENPP1-3/EXOG-like_nuc-like"/>
</dbReference>
<dbReference type="SMART" id="SM00477">
    <property type="entry name" value="NUC"/>
    <property type="match status" value="1"/>
</dbReference>
<dbReference type="AlphaFoldDB" id="A0ABD0MQE7"/>
<dbReference type="InterPro" id="IPR044925">
    <property type="entry name" value="His-Me_finger_sf"/>
</dbReference>
<name>A0ABD0MQE7_CIRMR</name>
<dbReference type="InterPro" id="IPR044929">
    <property type="entry name" value="DNA/RNA_non-sp_Endonuclease_sf"/>
</dbReference>
<reference evidence="3 4" key="1">
    <citation type="submission" date="2024-05" db="EMBL/GenBank/DDBJ databases">
        <title>Genome sequencing and assembly of Indian major carp, Cirrhinus mrigala (Hamilton, 1822).</title>
        <authorList>
            <person name="Mohindra V."/>
            <person name="Chowdhury L.M."/>
            <person name="Lal K."/>
            <person name="Jena J.K."/>
        </authorList>
    </citation>
    <scope>NUCLEOTIDE SEQUENCE [LARGE SCALE GENOMIC DNA]</scope>
    <source>
        <strain evidence="3">CM1030</strain>
        <tissue evidence="3">Blood</tissue>
    </source>
</reference>
<dbReference type="Proteomes" id="UP001529510">
    <property type="component" value="Unassembled WGS sequence"/>
</dbReference>
<dbReference type="SUPFAM" id="SSF54060">
    <property type="entry name" value="His-Me finger endonucleases"/>
    <property type="match status" value="1"/>
</dbReference>
<dbReference type="SMART" id="SM00892">
    <property type="entry name" value="Endonuclease_NS"/>
    <property type="match status" value="1"/>
</dbReference>
<dbReference type="InterPro" id="IPR001604">
    <property type="entry name" value="Endo_G_ENPP1-like_dom"/>
</dbReference>
<feature type="domain" description="DNA/RNA non-specific endonuclease/pyrophosphatase/phosphodiesterase" evidence="2">
    <location>
        <begin position="6"/>
        <end position="192"/>
    </location>
</feature>
<gene>
    <name evidence="3" type="ORF">M9458_051917</name>
</gene>
<evidence type="ECO:0000259" key="2">
    <source>
        <dbReference type="SMART" id="SM00892"/>
    </source>
</evidence>
<organism evidence="3 4">
    <name type="scientific">Cirrhinus mrigala</name>
    <name type="common">Mrigala</name>
    <dbReference type="NCBI Taxonomy" id="683832"/>
    <lineage>
        <taxon>Eukaryota</taxon>
        <taxon>Metazoa</taxon>
        <taxon>Chordata</taxon>
        <taxon>Craniata</taxon>
        <taxon>Vertebrata</taxon>
        <taxon>Euteleostomi</taxon>
        <taxon>Actinopterygii</taxon>
        <taxon>Neopterygii</taxon>
        <taxon>Teleostei</taxon>
        <taxon>Ostariophysi</taxon>
        <taxon>Cypriniformes</taxon>
        <taxon>Cyprinidae</taxon>
        <taxon>Labeoninae</taxon>
        <taxon>Labeonini</taxon>
        <taxon>Cirrhinus</taxon>
    </lineage>
</organism>
<dbReference type="EMBL" id="JAMKFB020000189">
    <property type="protein sequence ID" value="KAL0152194.1"/>
    <property type="molecule type" value="Genomic_DNA"/>
</dbReference>
<feature type="domain" description="ENPP1-3/EXOG-like endonuclease/phosphodiesterase" evidence="1">
    <location>
        <begin position="2"/>
        <end position="192"/>
    </location>
</feature>
<evidence type="ECO:0000313" key="3">
    <source>
        <dbReference type="EMBL" id="KAL0152194.1"/>
    </source>
</evidence>
<dbReference type="PANTHER" id="PTHR21472">
    <property type="entry name" value="ENDONUCLEASE DOMAIN-CONTAINING 1 PROTEIN ENDOD1"/>
    <property type="match status" value="1"/>
</dbReference>
<comment type="caution">
    <text evidence="3">The sequence shown here is derived from an EMBL/GenBank/DDBJ whole genome shotgun (WGS) entry which is preliminary data.</text>
</comment>
<sequence length="478" mass="55046">ISQLRSETDYMVLENQSDPNTYKENQAISSDYSDTGYDRGHLYPSSFQCGEERKVTFTLTNAAPMDACFNRIHWKNWESALRTFLLQKHNWEKEHDFAAKYLKRIDVTVYIVTGTVPSANERIPHRGTSDAERVTVPSHMWTAVCYKHQFNDKESFSFGYIGNNLSDGRITLMLIPELEKQLSELYSEVSETARSINIFADRCFSDKRKLDEVRPAFQKLIDLQVSRAVQSRSDIQNMVKTVKRALRTDTEFTNNFKVTKMTAELAFDSMSSYHTVTEDLKRATGSSCLITYVSPQKEGMVELRKRGVSDFSDAVKCQLFPEKQTECSSPCLYHDNLKSYKCYTGSEQFDCSPQYSLITATGVRCQDNYPCAKYGTKYYYCKTSSGKKEYCSPPLWRSKTKNRKDCRNNHACANYGEKYTWCYTDDKNNWDYCCASDDCNLTVSGKTCVSNCSLGKSNYLWCYTTDGSWDYCCRECDE</sequence>
<evidence type="ECO:0000313" key="4">
    <source>
        <dbReference type="Proteomes" id="UP001529510"/>
    </source>
</evidence>
<dbReference type="InterPro" id="IPR039015">
    <property type="entry name" value="ENDOD1"/>
</dbReference>